<organism evidence="8 9">
    <name type="scientific">Sporomusa malonica</name>
    <dbReference type="NCBI Taxonomy" id="112901"/>
    <lineage>
        <taxon>Bacteria</taxon>
        <taxon>Bacillati</taxon>
        <taxon>Bacillota</taxon>
        <taxon>Negativicutes</taxon>
        <taxon>Selenomonadales</taxon>
        <taxon>Sporomusaceae</taxon>
        <taxon>Sporomusa</taxon>
    </lineage>
</organism>
<sequence length="357" mass="38573">MTTNVYFIPVADGLTTSEQAKAMAKIFEASGAAQAISSNDFVAIKVHVGERKNTTHVKPEVIKELVQKAKAMGGQPFLTETSTLYKGERENAVKHILHAHNHGFSIENVGAPFIMADGLAGNTEHEVIVDGELHKSVKVAREILNADSLLVVSHPTGHPAAGLGACIKNMGMGLASRMGKMRQHSAMLPEVRDKACQFCQKCIKWCPQDAIVEQGGKAFIVTEKCIGCGECLAVCRFDAVKYDWNAESGFMQRSMAEHAYGTVIGKPGKCFYFNVLIDMTKDCDCFSVKQSKLIPDIGILASSDPVAIDKATVDLTAKAHGKSLAEMSYAEHDAMIQIGHAAKIGMGSLEYKLITIE</sequence>
<dbReference type="AlphaFoldDB" id="A0A1W2DNL0"/>
<protein>
    <recommendedName>
        <fullName evidence="7">4Fe-4S ferredoxin-type domain-containing protein</fullName>
    </recommendedName>
</protein>
<feature type="domain" description="4Fe-4S ferredoxin-type" evidence="7">
    <location>
        <begin position="216"/>
        <end position="245"/>
    </location>
</feature>
<keyword evidence="4" id="KW-0479">Metal-binding</keyword>
<dbReference type="InterPro" id="IPR007160">
    <property type="entry name" value="DUF362"/>
</dbReference>
<evidence type="ECO:0000259" key="7">
    <source>
        <dbReference type="PROSITE" id="PS51379"/>
    </source>
</evidence>
<evidence type="ECO:0000256" key="4">
    <source>
        <dbReference type="ARBA" id="ARBA00022723"/>
    </source>
</evidence>
<accession>A0A1W2DNL0</accession>
<reference evidence="8 9" key="1">
    <citation type="submission" date="2017-04" db="EMBL/GenBank/DDBJ databases">
        <authorList>
            <person name="Afonso C.L."/>
            <person name="Miller P.J."/>
            <person name="Scott M.A."/>
            <person name="Spackman E."/>
            <person name="Goraichik I."/>
            <person name="Dimitrov K.M."/>
            <person name="Suarez D.L."/>
            <person name="Swayne D.E."/>
        </authorList>
    </citation>
    <scope>NUCLEOTIDE SEQUENCE [LARGE SCALE GENOMIC DNA]</scope>
    <source>
        <strain evidence="8 9">DSM 5090</strain>
    </source>
</reference>
<proteinExistence type="predicted"/>
<dbReference type="STRING" id="112901.SAMN04488500_11716"/>
<dbReference type="Gene3D" id="3.30.70.20">
    <property type="match status" value="1"/>
</dbReference>
<dbReference type="GO" id="GO:0046872">
    <property type="term" value="F:metal ion binding"/>
    <property type="evidence" value="ECO:0007669"/>
    <property type="project" value="UniProtKB-KW"/>
</dbReference>
<evidence type="ECO:0000256" key="6">
    <source>
        <dbReference type="ARBA" id="ARBA00023014"/>
    </source>
</evidence>
<evidence type="ECO:0000256" key="5">
    <source>
        <dbReference type="ARBA" id="ARBA00023004"/>
    </source>
</evidence>
<dbReference type="InterPro" id="IPR017896">
    <property type="entry name" value="4Fe4S_Fe-S-bd"/>
</dbReference>
<keyword evidence="3" id="KW-0004">4Fe-4S</keyword>
<dbReference type="EMBL" id="FWXI01000017">
    <property type="protein sequence ID" value="SMC99095.1"/>
    <property type="molecule type" value="Genomic_DNA"/>
</dbReference>
<gene>
    <name evidence="8" type="ORF">SAMN04488500_11716</name>
</gene>
<dbReference type="PANTHER" id="PTHR24960:SF79">
    <property type="entry name" value="PHOTOSYSTEM I IRON-SULFUR CENTER"/>
    <property type="match status" value="1"/>
</dbReference>
<keyword evidence="9" id="KW-1185">Reference proteome</keyword>
<feature type="domain" description="4Fe-4S ferredoxin-type" evidence="7">
    <location>
        <begin position="187"/>
        <end position="215"/>
    </location>
</feature>
<dbReference type="OrthoDB" id="9781559at2"/>
<dbReference type="SUPFAM" id="SSF54862">
    <property type="entry name" value="4Fe-4S ferredoxins"/>
    <property type="match status" value="1"/>
</dbReference>
<name>A0A1W2DNL0_9FIRM</name>
<evidence type="ECO:0000256" key="1">
    <source>
        <dbReference type="ARBA" id="ARBA00001966"/>
    </source>
</evidence>
<comment type="cofactor">
    <cofactor evidence="1">
        <name>[4Fe-4S] cluster</name>
        <dbReference type="ChEBI" id="CHEBI:49883"/>
    </cofactor>
</comment>
<dbReference type="InterPro" id="IPR050157">
    <property type="entry name" value="PSI_iron-sulfur_center"/>
</dbReference>
<comment type="function">
    <text evidence="2">Ferredoxins are iron-sulfur proteins that transfer electrons in a wide variety of metabolic reactions.</text>
</comment>
<dbReference type="Pfam" id="PF04015">
    <property type="entry name" value="DUF362"/>
    <property type="match status" value="1"/>
</dbReference>
<evidence type="ECO:0000313" key="8">
    <source>
        <dbReference type="EMBL" id="SMC99095.1"/>
    </source>
</evidence>
<dbReference type="Proteomes" id="UP000192738">
    <property type="component" value="Unassembled WGS sequence"/>
</dbReference>
<keyword evidence="5" id="KW-0408">Iron</keyword>
<evidence type="ECO:0000256" key="3">
    <source>
        <dbReference type="ARBA" id="ARBA00022485"/>
    </source>
</evidence>
<dbReference type="GO" id="GO:0051539">
    <property type="term" value="F:4 iron, 4 sulfur cluster binding"/>
    <property type="evidence" value="ECO:0007669"/>
    <property type="project" value="UniProtKB-KW"/>
</dbReference>
<keyword evidence="6" id="KW-0411">Iron-sulfur</keyword>
<dbReference type="PROSITE" id="PS51379">
    <property type="entry name" value="4FE4S_FER_2"/>
    <property type="match status" value="2"/>
</dbReference>
<evidence type="ECO:0000313" key="9">
    <source>
        <dbReference type="Proteomes" id="UP000192738"/>
    </source>
</evidence>
<dbReference type="RefSeq" id="WP_084577187.1">
    <property type="nucleotide sequence ID" value="NZ_CP155572.1"/>
</dbReference>
<dbReference type="PANTHER" id="PTHR24960">
    <property type="entry name" value="PHOTOSYSTEM I IRON-SULFUR CENTER-RELATED"/>
    <property type="match status" value="1"/>
</dbReference>
<evidence type="ECO:0000256" key="2">
    <source>
        <dbReference type="ARBA" id="ARBA00003532"/>
    </source>
</evidence>